<evidence type="ECO:0000313" key="2">
    <source>
        <dbReference type="Proteomes" id="UP000193411"/>
    </source>
</evidence>
<dbReference type="Proteomes" id="UP000193411">
    <property type="component" value="Unassembled WGS sequence"/>
</dbReference>
<dbReference type="EMBL" id="MCFL01000081">
    <property type="protein sequence ID" value="ORZ30554.1"/>
    <property type="molecule type" value="Genomic_DNA"/>
</dbReference>
<name>A0A1Y2H962_9FUNG</name>
<protein>
    <recommendedName>
        <fullName evidence="3">DUF659 domain-containing protein</fullName>
    </recommendedName>
</protein>
<accession>A0A1Y2H962</accession>
<comment type="caution">
    <text evidence="1">The sequence shown here is derived from an EMBL/GenBank/DDBJ whole genome shotgun (WGS) entry which is preliminary data.</text>
</comment>
<proteinExistence type="predicted"/>
<evidence type="ECO:0000313" key="1">
    <source>
        <dbReference type="EMBL" id="ORZ30554.1"/>
    </source>
</evidence>
<gene>
    <name evidence="1" type="ORF">BCR44DRAFT_64543</name>
</gene>
<organism evidence="1 2">
    <name type="scientific">Catenaria anguillulae PL171</name>
    <dbReference type="NCBI Taxonomy" id="765915"/>
    <lineage>
        <taxon>Eukaryota</taxon>
        <taxon>Fungi</taxon>
        <taxon>Fungi incertae sedis</taxon>
        <taxon>Blastocladiomycota</taxon>
        <taxon>Blastocladiomycetes</taxon>
        <taxon>Blastocladiales</taxon>
        <taxon>Catenariaceae</taxon>
        <taxon>Catenaria</taxon>
    </lineage>
</organism>
<keyword evidence="2" id="KW-1185">Reference proteome</keyword>
<reference evidence="1 2" key="1">
    <citation type="submission" date="2016-07" db="EMBL/GenBank/DDBJ databases">
        <title>Pervasive Adenine N6-methylation of Active Genes in Fungi.</title>
        <authorList>
            <consortium name="DOE Joint Genome Institute"/>
            <person name="Mondo S.J."/>
            <person name="Dannebaum R.O."/>
            <person name="Kuo R.C."/>
            <person name="Labutti K."/>
            <person name="Haridas S."/>
            <person name="Kuo A."/>
            <person name="Salamov A."/>
            <person name="Ahrendt S.R."/>
            <person name="Lipzen A."/>
            <person name="Sullivan W."/>
            <person name="Andreopoulos W.B."/>
            <person name="Clum A."/>
            <person name="Lindquist E."/>
            <person name="Daum C."/>
            <person name="Ramamoorthy G.K."/>
            <person name="Gryganskyi A."/>
            <person name="Culley D."/>
            <person name="Magnuson J.K."/>
            <person name="James T.Y."/>
            <person name="O'Malley M.A."/>
            <person name="Stajich J.E."/>
            <person name="Spatafora J.W."/>
            <person name="Visel A."/>
            <person name="Grigoriev I.V."/>
        </authorList>
    </citation>
    <scope>NUCLEOTIDE SEQUENCE [LARGE SCALE GENOMIC DNA]</scope>
    <source>
        <strain evidence="1 2">PL171</strain>
    </source>
</reference>
<evidence type="ECO:0008006" key="3">
    <source>
        <dbReference type="Google" id="ProtNLM"/>
    </source>
</evidence>
<sequence length="129" mass="14338">MTYWSTMSLPRCCGAGPASSAPALCRPTSHCGRHDEARQFAIEGLDKLVADVTDSASNYKSARNKLDTMYPRLLGLPCLNHWTHLSVCDSVRQHPALVDQGVHCLVFENHQLSPKTPWTNHVPALARFR</sequence>
<dbReference type="AlphaFoldDB" id="A0A1Y2H962"/>